<reference evidence="2" key="1">
    <citation type="submission" date="2021-01" db="EMBL/GenBank/DDBJ databases">
        <authorList>
            <person name="Corre E."/>
            <person name="Pelletier E."/>
            <person name="Niang G."/>
            <person name="Scheremetjew M."/>
            <person name="Finn R."/>
            <person name="Kale V."/>
            <person name="Holt S."/>
            <person name="Cochrane G."/>
            <person name="Meng A."/>
            <person name="Brown T."/>
            <person name="Cohen L."/>
        </authorList>
    </citation>
    <scope>NUCLEOTIDE SEQUENCE</scope>
    <source>
        <strain evidence="2">Pop2</strain>
    </source>
</reference>
<feature type="compositionally biased region" description="Basic residues" evidence="1">
    <location>
        <begin position="113"/>
        <end position="125"/>
    </location>
</feature>
<evidence type="ECO:0000256" key="1">
    <source>
        <dbReference type="SAM" id="MobiDB-lite"/>
    </source>
</evidence>
<feature type="compositionally biased region" description="Basic residues" evidence="1">
    <location>
        <begin position="139"/>
        <end position="150"/>
    </location>
</feature>
<dbReference type="AlphaFoldDB" id="A0A7S2A1E7"/>
<accession>A0A7S2A1E7</accession>
<feature type="compositionally biased region" description="Polar residues" evidence="1">
    <location>
        <begin position="281"/>
        <end position="294"/>
    </location>
</feature>
<evidence type="ECO:0000313" key="2">
    <source>
        <dbReference type="EMBL" id="CAD9354905.1"/>
    </source>
</evidence>
<feature type="compositionally biased region" description="Basic and acidic residues" evidence="1">
    <location>
        <begin position="56"/>
        <end position="112"/>
    </location>
</feature>
<feature type="region of interest" description="Disordered" evidence="1">
    <location>
        <begin position="277"/>
        <end position="303"/>
    </location>
</feature>
<feature type="region of interest" description="Disordered" evidence="1">
    <location>
        <begin position="56"/>
        <end position="154"/>
    </location>
</feature>
<protein>
    <submittedName>
        <fullName evidence="2">Uncharacterized protein</fullName>
    </submittedName>
</protein>
<organism evidence="2">
    <name type="scientific">Ditylum brightwellii</name>
    <dbReference type="NCBI Taxonomy" id="49249"/>
    <lineage>
        <taxon>Eukaryota</taxon>
        <taxon>Sar</taxon>
        <taxon>Stramenopiles</taxon>
        <taxon>Ochrophyta</taxon>
        <taxon>Bacillariophyta</taxon>
        <taxon>Mediophyceae</taxon>
        <taxon>Lithodesmiophycidae</taxon>
        <taxon>Lithodesmiales</taxon>
        <taxon>Lithodesmiaceae</taxon>
        <taxon>Ditylum</taxon>
    </lineage>
</organism>
<proteinExistence type="predicted"/>
<dbReference type="EMBL" id="HBGN01036971">
    <property type="protein sequence ID" value="CAD9354905.1"/>
    <property type="molecule type" value="Transcribed_RNA"/>
</dbReference>
<gene>
    <name evidence="2" type="ORF">DBRI1063_LOCUS23723</name>
</gene>
<sequence length="345" mass="40574">MASNAMVHVEKKASYKWCYGSAVVAFTLFVFLLTSDCQSSNTEDAYMRPMHWDHHPHEDRHQPHGDHDRHHDWDHHTHGHHKEGETWGRHPPPPEEKWRHHHHPVDGEDAWKGHHHNHHHYKSIRGRSSPSDSNDAPWHNHHHPKHHKGHHNDNDQEHLDLIEETFESIVDEYSWLTEWEDEVGPEIAMPDYQDGVWMVEDELVDWTQEDYEDDNLFDNAADEWMGEEDETVDFIQEDYEDDDVFVDDLFHDDKFDRVPVVYNDDIFSSEDKQTIVEEAAPTSSWPKDQYTPQEEGNEDTENKINDSVITELEEEVMHAGMAESVVRMGKEPFTTAVMEEEEGGH</sequence>
<name>A0A7S2A1E7_9STRA</name>